<protein>
    <submittedName>
        <fullName evidence="2">Oxidoreductase molybdopterin binding domain-containing protein</fullName>
    </submittedName>
</protein>
<evidence type="ECO:0000259" key="1">
    <source>
        <dbReference type="Pfam" id="PF00174"/>
    </source>
</evidence>
<dbReference type="Gene3D" id="3.90.420.10">
    <property type="entry name" value="Oxidoreductase, molybdopterin-binding domain"/>
    <property type="match status" value="1"/>
</dbReference>
<dbReference type="STRING" id="415747.SAMN03097708_02995"/>
<evidence type="ECO:0000313" key="2">
    <source>
        <dbReference type="EMBL" id="SCZ66687.1"/>
    </source>
</evidence>
<name>A0A1G5QY90_9GAMM</name>
<gene>
    <name evidence="2" type="ORF">SAMN03097708_02995</name>
</gene>
<dbReference type="PROSITE" id="PS51318">
    <property type="entry name" value="TAT"/>
    <property type="match status" value="1"/>
</dbReference>
<dbReference type="InterPro" id="IPR036374">
    <property type="entry name" value="OxRdtase_Mopterin-bd_sf"/>
</dbReference>
<proteinExistence type="predicted"/>
<dbReference type="AlphaFoldDB" id="A0A1G5QY90"/>
<dbReference type="SUPFAM" id="SSF56524">
    <property type="entry name" value="Oxidoreductase molybdopterin-binding domain"/>
    <property type="match status" value="1"/>
</dbReference>
<dbReference type="Pfam" id="PF00174">
    <property type="entry name" value="Oxidored_molyb"/>
    <property type="match status" value="1"/>
</dbReference>
<dbReference type="InterPro" id="IPR006311">
    <property type="entry name" value="TAT_signal"/>
</dbReference>
<dbReference type="CDD" id="cd02108">
    <property type="entry name" value="bact_SO_family_Moco"/>
    <property type="match status" value="1"/>
</dbReference>
<dbReference type="EMBL" id="FMWD01000012">
    <property type="protein sequence ID" value="SCZ66687.1"/>
    <property type="molecule type" value="Genomic_DNA"/>
</dbReference>
<sequence>MKKARSTGGRRRFLRHMGGLSLLPLLSGCDGLSRTEWFPRLLARAETLNERLHHLLASRTSMAREFTEADLSPRFPSNGTRFPIDTDYRQLAAAGFAPWRLEVGGLVERPIRLSLEQLRAMPARTQITRHDCVEGWSAIAKWRGVRLAALLELVRPRPEARYVVFYCFDTMEPSGAKYYESIDFEEAYHPQTLLAYDWNDESLPVPYGAPLRLRAERQLGYKMAKYIDRIELVEKLGEIRGGKGGYWEDRGYEWYTGI</sequence>
<accession>A0A1G5QY90</accession>
<feature type="domain" description="Oxidoreductase molybdopterin-binding" evidence="1">
    <location>
        <begin position="98"/>
        <end position="235"/>
    </location>
</feature>
<dbReference type="PANTHER" id="PTHR43032:SF2">
    <property type="entry name" value="BLL0505 PROTEIN"/>
    <property type="match status" value="1"/>
</dbReference>
<reference evidence="2 3" key="1">
    <citation type="submission" date="2016-10" db="EMBL/GenBank/DDBJ databases">
        <authorList>
            <person name="de Groot N.N."/>
        </authorList>
    </citation>
    <scope>NUCLEOTIDE SEQUENCE [LARGE SCALE GENOMIC DNA]</scope>
    <source>
        <strain evidence="2 3">HLD2</strain>
    </source>
</reference>
<dbReference type="InterPro" id="IPR000572">
    <property type="entry name" value="OxRdtase_Mopterin-bd_dom"/>
</dbReference>
<organism evidence="2 3">
    <name type="scientific">Thiohalomonas denitrificans</name>
    <dbReference type="NCBI Taxonomy" id="415747"/>
    <lineage>
        <taxon>Bacteria</taxon>
        <taxon>Pseudomonadati</taxon>
        <taxon>Pseudomonadota</taxon>
        <taxon>Gammaproteobacteria</taxon>
        <taxon>Thiohalomonadales</taxon>
        <taxon>Thiohalomonadaceae</taxon>
        <taxon>Thiohalomonas</taxon>
    </lineage>
</organism>
<evidence type="ECO:0000313" key="3">
    <source>
        <dbReference type="Proteomes" id="UP000199648"/>
    </source>
</evidence>
<dbReference type="PANTHER" id="PTHR43032">
    <property type="entry name" value="PROTEIN-METHIONINE-SULFOXIDE REDUCTASE"/>
    <property type="match status" value="1"/>
</dbReference>
<keyword evidence="3" id="KW-1185">Reference proteome</keyword>
<dbReference type="PROSITE" id="PS51257">
    <property type="entry name" value="PROKAR_LIPOPROTEIN"/>
    <property type="match status" value="1"/>
</dbReference>
<dbReference type="Proteomes" id="UP000199648">
    <property type="component" value="Unassembled WGS sequence"/>
</dbReference>
<dbReference type="RefSeq" id="WP_217632015.1">
    <property type="nucleotide sequence ID" value="NZ_FMWD01000012.1"/>
</dbReference>